<name>A0ABU9A9G1_PSEA5</name>
<organism evidence="4 5">
    <name type="scientific">Pseudonocardia alni subsp. carboxydivorans</name>
    <dbReference type="NCBI Taxonomy" id="415010"/>
    <lineage>
        <taxon>Bacteria</taxon>
        <taxon>Bacillati</taxon>
        <taxon>Actinomycetota</taxon>
        <taxon>Actinomycetes</taxon>
        <taxon>Pseudonocardiales</taxon>
        <taxon>Pseudonocardiaceae</taxon>
        <taxon>Pseudonocardia</taxon>
    </lineage>
</organism>
<dbReference type="EMBL" id="JBBPIX010000001">
    <property type="protein sequence ID" value="MEK6462419.1"/>
    <property type="molecule type" value="Genomic_DNA"/>
</dbReference>
<dbReference type="Proteomes" id="UP001367513">
    <property type="component" value="Unassembled WGS sequence"/>
</dbReference>
<reference evidence="4 5" key="1">
    <citation type="submission" date="2024-03" db="EMBL/GenBank/DDBJ databases">
        <title>Draft genome sequence of Pseudonocardia carboxydivorans JCM 14827.</title>
        <authorList>
            <person name="Duangmal K."/>
        </authorList>
    </citation>
    <scope>NUCLEOTIDE SEQUENCE [LARGE SCALE GENOMIC DNA]</scope>
    <source>
        <strain evidence="4 5">JCM 14827</strain>
    </source>
</reference>
<dbReference type="PANTHER" id="PTHR30055">
    <property type="entry name" value="HTH-TYPE TRANSCRIPTIONAL REGULATOR RUTR"/>
    <property type="match status" value="1"/>
</dbReference>
<dbReference type="InterPro" id="IPR009057">
    <property type="entry name" value="Homeodomain-like_sf"/>
</dbReference>
<keyword evidence="5" id="KW-1185">Reference proteome</keyword>
<evidence type="ECO:0000313" key="5">
    <source>
        <dbReference type="Proteomes" id="UP001367513"/>
    </source>
</evidence>
<gene>
    <name evidence="4" type="ORF">WG925_01585</name>
</gene>
<dbReference type="PROSITE" id="PS50977">
    <property type="entry name" value="HTH_TETR_2"/>
    <property type="match status" value="1"/>
</dbReference>
<feature type="domain" description="HTH tetR-type" evidence="3">
    <location>
        <begin position="1"/>
        <end position="37"/>
    </location>
</feature>
<evidence type="ECO:0000259" key="3">
    <source>
        <dbReference type="PROSITE" id="PS50977"/>
    </source>
</evidence>
<dbReference type="PANTHER" id="PTHR30055:SF226">
    <property type="entry name" value="HTH-TYPE TRANSCRIPTIONAL REGULATOR PKSA"/>
    <property type="match status" value="1"/>
</dbReference>
<dbReference type="Pfam" id="PF17918">
    <property type="entry name" value="TetR_C_15"/>
    <property type="match status" value="1"/>
</dbReference>
<dbReference type="InterPro" id="IPR041669">
    <property type="entry name" value="TetR_C_15"/>
</dbReference>
<dbReference type="InterPro" id="IPR001647">
    <property type="entry name" value="HTH_TetR"/>
</dbReference>
<keyword evidence="1 2" id="KW-0238">DNA-binding</keyword>
<dbReference type="Gene3D" id="1.10.357.10">
    <property type="entry name" value="Tetracycline Repressor, domain 2"/>
    <property type="match status" value="1"/>
</dbReference>
<dbReference type="SUPFAM" id="SSF46689">
    <property type="entry name" value="Homeodomain-like"/>
    <property type="match status" value="1"/>
</dbReference>
<dbReference type="RefSeq" id="WP_346106160.1">
    <property type="nucleotide sequence ID" value="NZ_BAAAOD010000054.1"/>
</dbReference>
<evidence type="ECO:0000256" key="1">
    <source>
        <dbReference type="ARBA" id="ARBA00023125"/>
    </source>
</evidence>
<evidence type="ECO:0000256" key="2">
    <source>
        <dbReference type="PROSITE-ProRule" id="PRU00335"/>
    </source>
</evidence>
<accession>A0ABU9A9G1</accession>
<proteinExistence type="predicted"/>
<dbReference type="InterPro" id="IPR050109">
    <property type="entry name" value="HTH-type_TetR-like_transc_reg"/>
</dbReference>
<comment type="caution">
    <text evidence="2">Lacks conserved residue(s) required for the propagation of feature annotation.</text>
</comment>
<comment type="caution">
    <text evidence="4">The sequence shown here is derived from an EMBL/GenBank/DDBJ whole genome shotgun (WGS) entry which is preliminary data.</text>
</comment>
<evidence type="ECO:0000313" key="4">
    <source>
        <dbReference type="EMBL" id="MEK6462419.1"/>
    </source>
</evidence>
<protein>
    <submittedName>
        <fullName evidence="4">TetR/AcrR family transcriptional regulator</fullName>
    </submittedName>
</protein>
<sequence>MLVTAARAGVAVGSPYQYFPDKQALLDELVARHVREARSTLDAVCAELRADPPEPRTALLRIADTAVALHADHPRLHALSAAFATRTPHGVAAVEALREDCVREVAFHLSRRPGTTDPDGLARTLVHAVDGLLHHAPAVAGVQRERVRELARLVAP</sequence>